<dbReference type="Pfam" id="PF10730">
    <property type="entry name" value="DUF2521"/>
    <property type="match status" value="1"/>
</dbReference>
<sequence length="144" mass="17266">MNVITSFKEKKREKEIKYERKLLRELSLDKLQRKASETFRFFYPHDQLPAIVEDGCIDMAIEAYLLGASYSRFGYYGESAERVKVRCAKQEQYLADALFEFFCFFSSPHEKDAEILHDTCDCYISYWWLEGFETGKKRWRLKLH</sequence>
<evidence type="ECO:0000313" key="2">
    <source>
        <dbReference type="Proteomes" id="UP000076865"/>
    </source>
</evidence>
<reference evidence="1 2" key="1">
    <citation type="journal article" date="2006" name="Syst. Appl. Microbiol.">
        <title>Anoxybacillus amylolyticus sp. nov., a thermophilic amylase producing bacterium isolated from Mount Rittmann (Antarctica).</title>
        <authorList>
            <person name="Poli A."/>
            <person name="Esposito E."/>
            <person name="Lama L."/>
            <person name="Orlando P."/>
            <person name="Nicolaus G."/>
            <person name="de Appolonia F."/>
            <person name="Gambacorta A."/>
            <person name="Nicolaus B."/>
        </authorList>
    </citation>
    <scope>NUCLEOTIDE SEQUENCE [LARGE SCALE GENOMIC DNA]</scope>
    <source>
        <strain evidence="1 2">DSM 15939</strain>
    </source>
</reference>
<gene>
    <name evidence="1" type="ORF">GFC30_41</name>
</gene>
<dbReference type="RefSeq" id="WP_066322017.1">
    <property type="nucleotide sequence ID" value="NZ_CP015438.1"/>
</dbReference>
<organism evidence="1 2">
    <name type="scientific">Anoxybacteroides amylolyticum</name>
    <dbReference type="NCBI Taxonomy" id="294699"/>
    <lineage>
        <taxon>Bacteria</taxon>
        <taxon>Bacillati</taxon>
        <taxon>Bacillota</taxon>
        <taxon>Bacilli</taxon>
        <taxon>Bacillales</taxon>
        <taxon>Anoxybacillaceae</taxon>
        <taxon>Anoxybacteroides</taxon>
    </lineage>
</organism>
<dbReference type="Proteomes" id="UP000076865">
    <property type="component" value="Chromosome"/>
</dbReference>
<dbReference type="AlphaFoldDB" id="A0A160F1M8"/>
<name>A0A160F1M8_9BACL</name>
<proteinExistence type="predicted"/>
<dbReference type="OrthoDB" id="2915109at2"/>
<dbReference type="KEGG" id="aamy:GFC30_41"/>
<accession>A0A160F1M8</accession>
<evidence type="ECO:0008006" key="3">
    <source>
        <dbReference type="Google" id="ProtNLM"/>
    </source>
</evidence>
<dbReference type="InterPro" id="IPR019667">
    <property type="entry name" value="Uncharacterised_YbaK"/>
</dbReference>
<dbReference type="EMBL" id="CP015438">
    <property type="protein sequence ID" value="ANB59485.1"/>
    <property type="molecule type" value="Genomic_DNA"/>
</dbReference>
<dbReference type="PATRIC" id="fig|294699.3.peg.33"/>
<evidence type="ECO:0000313" key="1">
    <source>
        <dbReference type="EMBL" id="ANB59485.1"/>
    </source>
</evidence>
<keyword evidence="2" id="KW-1185">Reference proteome</keyword>
<protein>
    <recommendedName>
        <fullName evidence="3">YbaK family protein</fullName>
    </recommendedName>
</protein>